<evidence type="ECO:0000313" key="1">
    <source>
        <dbReference type="EMBL" id="OWZ00338.1"/>
    </source>
</evidence>
<reference evidence="2" key="1">
    <citation type="submission" date="2017-03" db="EMBL/GenBank/DDBJ databases">
        <title>Phytopthora megakarya and P. palmivora, two closely related causual agents of cacao black pod achieved similar genome size and gene model numbers by different mechanisms.</title>
        <authorList>
            <person name="Ali S."/>
            <person name="Shao J."/>
            <person name="Larry D.J."/>
            <person name="Kronmiller B."/>
            <person name="Shen D."/>
            <person name="Strem M.D."/>
            <person name="Melnick R.L."/>
            <person name="Guiltinan M.J."/>
            <person name="Tyler B.M."/>
            <person name="Meinhardt L.W."/>
            <person name="Bailey B.A."/>
        </authorList>
    </citation>
    <scope>NUCLEOTIDE SEQUENCE [LARGE SCALE GENOMIC DNA]</scope>
    <source>
        <strain evidence="2">zdho120</strain>
    </source>
</reference>
<name>A0A225V618_9STRA</name>
<proteinExistence type="predicted"/>
<sequence>MSDQNLAPFRSFVPRDLPSTNTRKRLSDFRFVMLKIEAVNQQNGTYHNNPSLDQAREMLRSAMTLLRIGDQTECSYTRRKEQLLWSSVVNLLRRHCRLGRVNTSQMQLVFLPLMQQLSLHTARQQYDHVHGS</sequence>
<evidence type="ECO:0000313" key="2">
    <source>
        <dbReference type="Proteomes" id="UP000198211"/>
    </source>
</evidence>
<dbReference type="AlphaFoldDB" id="A0A225V618"/>
<comment type="caution">
    <text evidence="1">The sequence shown here is derived from an EMBL/GenBank/DDBJ whole genome shotgun (WGS) entry which is preliminary data.</text>
</comment>
<keyword evidence="2" id="KW-1185">Reference proteome</keyword>
<dbReference type="EMBL" id="NBNE01007695">
    <property type="protein sequence ID" value="OWZ00338.1"/>
    <property type="molecule type" value="Genomic_DNA"/>
</dbReference>
<accession>A0A225V618</accession>
<protein>
    <submittedName>
        <fullName evidence="1">Uncharacterized protein</fullName>
    </submittedName>
</protein>
<gene>
    <name evidence="1" type="ORF">PHMEG_00028489</name>
</gene>
<dbReference type="OrthoDB" id="10434118at2759"/>
<dbReference type="Proteomes" id="UP000198211">
    <property type="component" value="Unassembled WGS sequence"/>
</dbReference>
<organism evidence="1 2">
    <name type="scientific">Phytophthora megakarya</name>
    <dbReference type="NCBI Taxonomy" id="4795"/>
    <lineage>
        <taxon>Eukaryota</taxon>
        <taxon>Sar</taxon>
        <taxon>Stramenopiles</taxon>
        <taxon>Oomycota</taxon>
        <taxon>Peronosporomycetes</taxon>
        <taxon>Peronosporales</taxon>
        <taxon>Peronosporaceae</taxon>
        <taxon>Phytophthora</taxon>
    </lineage>
</organism>